<proteinExistence type="predicted"/>
<feature type="compositionally biased region" description="Acidic residues" evidence="1">
    <location>
        <begin position="34"/>
        <end position="63"/>
    </location>
</feature>
<dbReference type="AlphaFoldDB" id="A0ABC8T4U4"/>
<feature type="region of interest" description="Disordered" evidence="1">
    <location>
        <begin position="191"/>
        <end position="224"/>
    </location>
</feature>
<dbReference type="Proteomes" id="UP001642360">
    <property type="component" value="Unassembled WGS sequence"/>
</dbReference>
<gene>
    <name evidence="4" type="ORF">ILEXP_LOCUS33350</name>
</gene>
<feature type="domain" description="GIL1/IRKI C-terminal" evidence="3">
    <location>
        <begin position="430"/>
        <end position="485"/>
    </location>
</feature>
<name>A0ABC8T4U4_9AQUA</name>
<feature type="compositionally biased region" description="Basic residues" evidence="1">
    <location>
        <begin position="203"/>
        <end position="219"/>
    </location>
</feature>
<sequence>MANRVSYFSDLIQRVTASCLLSGRHESGQVSAGDESEDEKYRSEDEDDEKEEEEEDGEEEEREEGFRVWEGTKEEARNERVTELEMLIGEVFEAVSAMKRAYVSLQEAHCPWDPDKMRVSDVTVVAELRRLGVLRERFRRSVGRECSGGGGRGTWRVGAATLREVVAPYEAAVEELKREVKSKEVEVENLREKLKTATSRNGSGKKGRSQSHHQSKRRVSCSSQAQVAVATSPAPELFEATMSLVKEASKSFTSLLLSLMRSAHWDITAAVRSIEAASYSTTATATSMTDSIVGSNHAKYALESYVNRKVFQGFDHETFYLDGSLSSLLNPDQYRRDCFTQYRDMKAMDPIELLGILPTCSFGKFCSNKYLSIVHQKMEESLFGDLDQRRQVLNGNHPRSEFYGEFLRLAKAVWLLHLLAFSLDPPPSHFEASKGAVFHPQYMESVVRINDGGRMVVGGGQVVGFPVSPGFKLGVNGCVIKARVYVVPRP</sequence>
<dbReference type="InterPro" id="IPR040225">
    <property type="entry name" value="GIL1-like"/>
</dbReference>
<comment type="caution">
    <text evidence="4">The sequence shown here is derived from an EMBL/GenBank/DDBJ whole genome shotgun (WGS) entry which is preliminary data.</text>
</comment>
<dbReference type="Pfam" id="PF04859">
    <property type="entry name" value="DUF641"/>
    <property type="match status" value="1"/>
</dbReference>
<evidence type="ECO:0000256" key="1">
    <source>
        <dbReference type="SAM" id="MobiDB-lite"/>
    </source>
</evidence>
<dbReference type="InterPro" id="IPR056813">
    <property type="entry name" value="GIL1_IRKI_C"/>
</dbReference>
<dbReference type="Pfam" id="PF24994">
    <property type="entry name" value="GIL1_IRKI_C"/>
    <property type="match status" value="1"/>
</dbReference>
<accession>A0ABC8T4U4</accession>
<feature type="region of interest" description="Disordered" evidence="1">
    <location>
        <begin position="23"/>
        <end position="66"/>
    </location>
</feature>
<reference evidence="4 5" key="1">
    <citation type="submission" date="2024-02" db="EMBL/GenBank/DDBJ databases">
        <authorList>
            <person name="Vignale AGUSTIN F."/>
            <person name="Sosa J E."/>
            <person name="Modenutti C."/>
        </authorList>
    </citation>
    <scope>NUCLEOTIDE SEQUENCE [LARGE SCALE GENOMIC DNA]</scope>
</reference>
<evidence type="ECO:0000313" key="4">
    <source>
        <dbReference type="EMBL" id="CAK9164258.1"/>
    </source>
</evidence>
<evidence type="ECO:0000259" key="3">
    <source>
        <dbReference type="Pfam" id="PF24994"/>
    </source>
</evidence>
<evidence type="ECO:0000259" key="2">
    <source>
        <dbReference type="Pfam" id="PF04859"/>
    </source>
</evidence>
<keyword evidence="5" id="KW-1185">Reference proteome</keyword>
<protein>
    <recommendedName>
        <fullName evidence="6">DUF641 domain-containing protein</fullName>
    </recommendedName>
</protein>
<dbReference type="EMBL" id="CAUOFW020004169">
    <property type="protein sequence ID" value="CAK9164258.1"/>
    <property type="molecule type" value="Genomic_DNA"/>
</dbReference>
<evidence type="ECO:0008006" key="6">
    <source>
        <dbReference type="Google" id="ProtNLM"/>
    </source>
</evidence>
<feature type="domain" description="DUF641" evidence="2">
    <location>
        <begin position="80"/>
        <end position="205"/>
    </location>
</feature>
<dbReference type="PANTHER" id="PTHR31161">
    <property type="entry name" value="PROTEIN GRAVITROPIC IN THE LIGHT 1"/>
    <property type="match status" value="1"/>
</dbReference>
<organism evidence="4 5">
    <name type="scientific">Ilex paraguariensis</name>
    <name type="common">yerba mate</name>
    <dbReference type="NCBI Taxonomy" id="185542"/>
    <lineage>
        <taxon>Eukaryota</taxon>
        <taxon>Viridiplantae</taxon>
        <taxon>Streptophyta</taxon>
        <taxon>Embryophyta</taxon>
        <taxon>Tracheophyta</taxon>
        <taxon>Spermatophyta</taxon>
        <taxon>Magnoliopsida</taxon>
        <taxon>eudicotyledons</taxon>
        <taxon>Gunneridae</taxon>
        <taxon>Pentapetalae</taxon>
        <taxon>asterids</taxon>
        <taxon>campanulids</taxon>
        <taxon>Aquifoliales</taxon>
        <taxon>Aquifoliaceae</taxon>
        <taxon>Ilex</taxon>
    </lineage>
</organism>
<dbReference type="InterPro" id="IPR006943">
    <property type="entry name" value="DUF641_pln"/>
</dbReference>
<evidence type="ECO:0000313" key="5">
    <source>
        <dbReference type="Proteomes" id="UP001642360"/>
    </source>
</evidence>